<dbReference type="PROSITE" id="PS00010">
    <property type="entry name" value="ASX_HYDROXYL"/>
    <property type="match status" value="3"/>
</dbReference>
<dbReference type="FunFam" id="2.20.100.10:FF:000001">
    <property type="entry name" value="semaphorin-5A isoform X1"/>
    <property type="match status" value="1"/>
</dbReference>
<gene>
    <name evidence="26" type="ORF">KC01_LOCUS22998</name>
</gene>
<dbReference type="PROSITE" id="PS50993">
    <property type="entry name" value="NIDOGEN_G2"/>
    <property type="match status" value="1"/>
</dbReference>
<feature type="disulfide bond" evidence="22">
    <location>
        <begin position="357"/>
        <end position="367"/>
    </location>
</feature>
<dbReference type="PANTHER" id="PTHR24034:SF205">
    <property type="entry name" value="NIDOGEN"/>
    <property type="match status" value="1"/>
</dbReference>
<dbReference type="InterPro" id="IPR049883">
    <property type="entry name" value="NOTCH1_EGF-like"/>
</dbReference>
<dbReference type="PROSITE" id="PS50092">
    <property type="entry name" value="TSP1"/>
    <property type="match status" value="2"/>
</dbReference>
<evidence type="ECO:0000256" key="9">
    <source>
        <dbReference type="ARBA" id="ARBA00022606"/>
    </source>
</evidence>
<feature type="domain" description="EGF-like" evidence="24">
    <location>
        <begin position="561"/>
        <end position="601"/>
    </location>
</feature>
<dbReference type="InterPro" id="IPR006605">
    <property type="entry name" value="G2_nidogen/fibulin_G2F"/>
</dbReference>
<dbReference type="PROSITE" id="PS01187">
    <property type="entry name" value="EGF_CA"/>
    <property type="match status" value="4"/>
</dbReference>
<name>A0AAV2L0I0_KNICA</name>
<evidence type="ECO:0000256" key="3">
    <source>
        <dbReference type="ARBA" id="ARBA00004498"/>
    </source>
</evidence>
<feature type="region of interest" description="Disordered" evidence="23">
    <location>
        <begin position="776"/>
        <end position="965"/>
    </location>
</feature>
<evidence type="ECO:0000313" key="27">
    <source>
        <dbReference type="Proteomes" id="UP001497482"/>
    </source>
</evidence>
<proteinExistence type="predicted"/>
<keyword evidence="17" id="KW-0131">Cell cycle</keyword>
<evidence type="ECO:0000256" key="22">
    <source>
        <dbReference type="PROSITE-ProRule" id="PRU00076"/>
    </source>
</evidence>
<dbReference type="InterPro" id="IPR050751">
    <property type="entry name" value="ECM_structural_protein"/>
</dbReference>
<evidence type="ECO:0000256" key="13">
    <source>
        <dbReference type="ARBA" id="ARBA00022837"/>
    </source>
</evidence>
<dbReference type="FunFam" id="2.10.25.10:FF:000352">
    <property type="entry name" value="Hemicentin 1"/>
    <property type="match status" value="1"/>
</dbReference>
<feature type="domain" description="EGF-like" evidence="24">
    <location>
        <begin position="353"/>
        <end position="392"/>
    </location>
</feature>
<dbReference type="InterPro" id="IPR000152">
    <property type="entry name" value="EGF-type_Asp/Asn_hydroxyl_site"/>
</dbReference>
<comment type="caution">
    <text evidence="22">Lacks conserved residue(s) required for the propagation of feature annotation.</text>
</comment>
<dbReference type="CDD" id="cd00054">
    <property type="entry name" value="EGF_CA"/>
    <property type="match status" value="8"/>
</dbReference>
<dbReference type="InterPro" id="IPR036383">
    <property type="entry name" value="TSP1_rpt_sf"/>
</dbReference>
<dbReference type="SUPFAM" id="SSF82895">
    <property type="entry name" value="TSP-1 type 1 repeat"/>
    <property type="match status" value="2"/>
</dbReference>
<evidence type="ECO:0000256" key="6">
    <source>
        <dbReference type="ARBA" id="ARBA00022525"/>
    </source>
</evidence>
<reference evidence="26 27" key="1">
    <citation type="submission" date="2024-04" db="EMBL/GenBank/DDBJ databases">
        <authorList>
            <person name="Waldvogel A.-M."/>
            <person name="Schoenle A."/>
        </authorList>
    </citation>
    <scope>NUCLEOTIDE SEQUENCE [LARGE SCALE GENOMIC DNA]</scope>
</reference>
<dbReference type="FunFam" id="2.10.25.10:FF:000210">
    <property type="entry name" value="Hemicentin 1"/>
    <property type="match status" value="1"/>
</dbReference>
<dbReference type="EMBL" id="OZ035824">
    <property type="protein sequence ID" value="CAL1593996.1"/>
    <property type="molecule type" value="Genomic_DNA"/>
</dbReference>
<evidence type="ECO:0000256" key="11">
    <source>
        <dbReference type="ARBA" id="ARBA00022729"/>
    </source>
</evidence>
<dbReference type="InterPro" id="IPR018097">
    <property type="entry name" value="EGF_Ca-bd_CS"/>
</dbReference>
<dbReference type="FunFam" id="2.10.25.10:FF:000010">
    <property type="entry name" value="Pro-epidermal growth factor"/>
    <property type="match status" value="1"/>
</dbReference>
<evidence type="ECO:0000256" key="10">
    <source>
        <dbReference type="ARBA" id="ARBA00022618"/>
    </source>
</evidence>
<keyword evidence="11" id="KW-0732">Signal</keyword>
<evidence type="ECO:0000259" key="25">
    <source>
        <dbReference type="PROSITE" id="PS50993"/>
    </source>
</evidence>
<evidence type="ECO:0000256" key="15">
    <source>
        <dbReference type="ARBA" id="ARBA00023157"/>
    </source>
</evidence>
<dbReference type="SUPFAM" id="SSF57196">
    <property type="entry name" value="EGF/Laminin"/>
    <property type="match status" value="3"/>
</dbReference>
<feature type="disulfide bond" evidence="22">
    <location>
        <begin position="677"/>
        <end position="687"/>
    </location>
</feature>
<dbReference type="GO" id="GO:0070161">
    <property type="term" value="C:anchoring junction"/>
    <property type="evidence" value="ECO:0007669"/>
    <property type="project" value="UniProtKB-SubCell"/>
</dbReference>
<accession>A0AAV2L0I0</accession>
<keyword evidence="9" id="KW-0716">Sensory transduction</keyword>
<evidence type="ECO:0000256" key="21">
    <source>
        <dbReference type="ARBA" id="ARBA00080303"/>
    </source>
</evidence>
<dbReference type="GO" id="GO:0005737">
    <property type="term" value="C:cytoplasm"/>
    <property type="evidence" value="ECO:0007669"/>
    <property type="project" value="UniProtKB-SubCell"/>
</dbReference>
<evidence type="ECO:0000259" key="24">
    <source>
        <dbReference type="PROSITE" id="PS50026"/>
    </source>
</evidence>
<comment type="function">
    <text evidence="19">Involved in transforming growth factor beta-mediated rearrangement of the podocyte cytoskeleton which includes reduction of F-actin fibers and broadening, flattening and elongation of podocytes. Plays a role in basement membrane organization. May promote cleavage furrow maturation during cytokinesis in preimplantation embryos. May play a role in the architecture of adhesive and flexible epithelial cell junctions. May play a role during myocardial remodeling by imparting an effect on cardiac fibroblast migration.</text>
</comment>
<dbReference type="FunFam" id="2.40.155.10:FF:000002">
    <property type="entry name" value="Hemicentin 1"/>
    <property type="match status" value="1"/>
</dbReference>
<dbReference type="Pfam" id="PF00090">
    <property type="entry name" value="TSP_1"/>
    <property type="match status" value="2"/>
</dbReference>
<dbReference type="SMART" id="SM00682">
    <property type="entry name" value="G2F"/>
    <property type="match status" value="1"/>
</dbReference>
<dbReference type="InterPro" id="IPR009030">
    <property type="entry name" value="Growth_fac_rcpt_cys_sf"/>
</dbReference>
<dbReference type="Gene3D" id="2.10.25.10">
    <property type="entry name" value="Laminin"/>
    <property type="match status" value="8"/>
</dbReference>
<dbReference type="CDD" id="cd00255">
    <property type="entry name" value="nidG2"/>
    <property type="match status" value="1"/>
</dbReference>
<evidence type="ECO:0000313" key="26">
    <source>
        <dbReference type="EMBL" id="CAL1593996.1"/>
    </source>
</evidence>
<dbReference type="SMART" id="SM00179">
    <property type="entry name" value="EGF_CA"/>
    <property type="match status" value="8"/>
</dbReference>
<dbReference type="PANTHER" id="PTHR24034">
    <property type="entry name" value="EGF-LIKE DOMAIN-CONTAINING PROTEIN"/>
    <property type="match status" value="1"/>
</dbReference>
<dbReference type="Pfam" id="PF07645">
    <property type="entry name" value="EGF_CA"/>
    <property type="match status" value="6"/>
</dbReference>
<dbReference type="Gene3D" id="2.20.100.10">
    <property type="entry name" value="Thrombospondin type-1 (TSP1) repeat"/>
    <property type="match status" value="1"/>
</dbReference>
<keyword evidence="6" id="KW-0964">Secreted</keyword>
<dbReference type="SMART" id="SM00181">
    <property type="entry name" value="EGF"/>
    <property type="match status" value="8"/>
</dbReference>
<dbReference type="InterPro" id="IPR026823">
    <property type="entry name" value="cEGF"/>
</dbReference>
<keyword evidence="18" id="KW-0393">Immunoglobulin domain</keyword>
<evidence type="ECO:0000256" key="16">
    <source>
        <dbReference type="ARBA" id="ARBA00023180"/>
    </source>
</evidence>
<dbReference type="GO" id="GO:0005509">
    <property type="term" value="F:calcium ion binding"/>
    <property type="evidence" value="ECO:0007669"/>
    <property type="project" value="InterPro"/>
</dbReference>
<keyword evidence="8 22" id="KW-0245">EGF-like domain</keyword>
<dbReference type="SUPFAM" id="SSF54511">
    <property type="entry name" value="GFP-like"/>
    <property type="match status" value="1"/>
</dbReference>
<keyword evidence="27" id="KW-1185">Reference proteome</keyword>
<dbReference type="FunFam" id="2.20.100.10:FF:000067">
    <property type="entry name" value="Hemicentin 1"/>
    <property type="match status" value="1"/>
</dbReference>
<evidence type="ECO:0000256" key="20">
    <source>
        <dbReference type="ARBA" id="ARBA00072385"/>
    </source>
</evidence>
<dbReference type="FunFam" id="2.10.25.10:FF:000238">
    <property type="entry name" value="Hemicentin 1"/>
    <property type="match status" value="1"/>
</dbReference>
<feature type="domain" description="EGF-like" evidence="24">
    <location>
        <begin position="673"/>
        <end position="712"/>
    </location>
</feature>
<keyword evidence="12" id="KW-0677">Repeat</keyword>
<evidence type="ECO:0000256" key="7">
    <source>
        <dbReference type="ARBA" id="ARBA00022530"/>
    </source>
</evidence>
<dbReference type="PROSITE" id="PS50026">
    <property type="entry name" value="EGF_3"/>
    <property type="match status" value="5"/>
</dbReference>
<feature type="domain" description="EGF-like" evidence="24">
    <location>
        <begin position="518"/>
        <end position="553"/>
    </location>
</feature>
<dbReference type="Pfam" id="PF12662">
    <property type="entry name" value="cEGF"/>
    <property type="match status" value="1"/>
</dbReference>
<dbReference type="Pfam" id="PF07474">
    <property type="entry name" value="G2F"/>
    <property type="match status" value="1"/>
</dbReference>
<comment type="subcellular location">
    <subcellularLocation>
        <location evidence="1">Cell junction</location>
    </subcellularLocation>
    <subcellularLocation>
        <location evidence="4">Cleavage furrow</location>
    </subcellularLocation>
    <subcellularLocation>
        <location evidence="2">Cytoplasm</location>
    </subcellularLocation>
    <subcellularLocation>
        <location evidence="3">Secreted</location>
        <location evidence="3">Extracellular space</location>
        <location evidence="3">Extracellular matrix</location>
    </subcellularLocation>
</comment>
<protein>
    <recommendedName>
        <fullName evidence="20">Hemicentin-1</fullName>
    </recommendedName>
    <alternativeName>
        <fullName evidence="21">Fibulin-6</fullName>
    </alternativeName>
</protein>
<keyword evidence="15 22" id="KW-1015">Disulfide bond</keyword>
<keyword evidence="16" id="KW-0325">Glycoprotein</keyword>
<dbReference type="InterPro" id="IPR000884">
    <property type="entry name" value="TSP1_rpt"/>
</dbReference>
<organism evidence="26 27">
    <name type="scientific">Knipowitschia caucasica</name>
    <name type="common">Caucasian dwarf goby</name>
    <name type="synonym">Pomatoschistus caucasicus</name>
    <dbReference type="NCBI Taxonomy" id="637954"/>
    <lineage>
        <taxon>Eukaryota</taxon>
        <taxon>Metazoa</taxon>
        <taxon>Chordata</taxon>
        <taxon>Craniata</taxon>
        <taxon>Vertebrata</taxon>
        <taxon>Euteleostomi</taxon>
        <taxon>Actinopterygii</taxon>
        <taxon>Neopterygii</taxon>
        <taxon>Teleostei</taxon>
        <taxon>Neoteleostei</taxon>
        <taxon>Acanthomorphata</taxon>
        <taxon>Gobiaria</taxon>
        <taxon>Gobiiformes</taxon>
        <taxon>Gobioidei</taxon>
        <taxon>Gobiidae</taxon>
        <taxon>Gobiinae</taxon>
        <taxon>Knipowitschia</taxon>
    </lineage>
</organism>
<dbReference type="InterPro" id="IPR000742">
    <property type="entry name" value="EGF"/>
</dbReference>
<dbReference type="FunFam" id="2.10.25.10:FF:000008">
    <property type="entry name" value="Signal peptide, CUB domain, EGF-like 2"/>
    <property type="match status" value="1"/>
</dbReference>
<dbReference type="SUPFAM" id="SSF57184">
    <property type="entry name" value="Growth factor receptor domain"/>
    <property type="match status" value="2"/>
</dbReference>
<dbReference type="SMART" id="SM00209">
    <property type="entry name" value="TSP1"/>
    <property type="match status" value="2"/>
</dbReference>
<feature type="domain" description="EGF-like" evidence="24">
    <location>
        <begin position="438"/>
        <end position="475"/>
    </location>
</feature>
<evidence type="ECO:0000256" key="8">
    <source>
        <dbReference type="ARBA" id="ARBA00022536"/>
    </source>
</evidence>
<dbReference type="GO" id="GO:0032154">
    <property type="term" value="C:cleavage furrow"/>
    <property type="evidence" value="ECO:0007669"/>
    <property type="project" value="UniProtKB-SubCell"/>
</dbReference>
<evidence type="ECO:0000256" key="19">
    <source>
        <dbReference type="ARBA" id="ARBA00053381"/>
    </source>
</evidence>
<evidence type="ECO:0000256" key="14">
    <source>
        <dbReference type="ARBA" id="ARBA00022949"/>
    </source>
</evidence>
<evidence type="ECO:0000256" key="4">
    <source>
        <dbReference type="ARBA" id="ARBA00004626"/>
    </source>
</evidence>
<evidence type="ECO:0000256" key="18">
    <source>
        <dbReference type="ARBA" id="ARBA00023319"/>
    </source>
</evidence>
<evidence type="ECO:0000256" key="23">
    <source>
        <dbReference type="SAM" id="MobiDB-lite"/>
    </source>
</evidence>
<dbReference type="InterPro" id="IPR009017">
    <property type="entry name" value="GFP"/>
</dbReference>
<evidence type="ECO:0000256" key="1">
    <source>
        <dbReference type="ARBA" id="ARBA00004282"/>
    </source>
</evidence>
<evidence type="ECO:0000256" key="12">
    <source>
        <dbReference type="ARBA" id="ARBA00022737"/>
    </source>
</evidence>
<keyword evidence="14" id="KW-0965">Cell junction</keyword>
<dbReference type="Gene3D" id="2.40.155.10">
    <property type="entry name" value="Green fluorescent protein"/>
    <property type="match status" value="1"/>
</dbReference>
<feature type="compositionally biased region" description="Low complexity" evidence="23">
    <location>
        <begin position="946"/>
        <end position="957"/>
    </location>
</feature>
<keyword evidence="5" id="KW-0963">Cytoplasm</keyword>
<dbReference type="GO" id="GO:0051301">
    <property type="term" value="P:cell division"/>
    <property type="evidence" value="ECO:0007669"/>
    <property type="project" value="UniProtKB-KW"/>
</dbReference>
<sequence>MLLNGQWGAWSSWGGCSKTCSGGQARRYRSCDSPRPTSGGRACAGADSQTQQCNTQDCPVHGHWGAWQSWSDCSVSCGGGERSRERLCNEPSPLNNGRACPGDSSQLSRCNPQACPGGPQKARGSVIGNINNIEFGIGILNASISDHKGQGKVIDATISNIPRTLGPAMRILVSILSPISWTTAQELGEAVNGYSLTGAVFRRETQVEFATGEILRMTHVSRGLDSDGALLLDIVVNGHMLQLPPNTDLGIKDYSEDYIQTGPGQLYAQSTRMFTLDRESVPYSWNHSISYDTSRGKMPYLVETLHAAAVRAFYHPLEELLVFRVQAHIAKGDRSNQCPPGFSLASAGPYCTDENECEMGNPCSHTCHNAMGSYYCSCPQGLTISADGRTCQDIDECSLGTNVCHDGQECENTIGSYRCVMRCGRGFRKTMDGLSCTDMNECEDSNPCQQLCLNTVGSYRCACEPGFQLRNRRCIDINECRQRVCRTDQQCKNTRGGYTCIDLCPRGMTKGGNGTCVDINECSDGTHQCRYNQICENTRGSHLCICPRGYRSQGVGRPCADINECERPSPPCAHLCVNTPGSFRCTCPPGQLLLGDAKSCVGLERLRPSYERYSHGQHASQSSNGQLYHNMASQSYHSYGAATGRYRSRSQRSIQNSIMCQQGFVLTRGRCVDVNECEVRDTCQHECMNTPGSHRCLCPAGYRLMTNGKTCQDIDECLEQNIQCGANRMCFNMRGSYQCIDTPCPPNYLRDAATGVRQSPCPSLFHRVRQSPCPSLFHRGKTVPQPLPQGKTVPLPQPLPQGKIVPLPQPLPQGKTVPLPQPLPQGKTVPLPQPLPQGKTVPQPLPQGKTVPLPQPLPQGKTVPLPQPLPQGKIVPLPQPLPQGKTVPLPQPLPQGKTVPLPQPLPQGKTVPLPQPLPQGKTVPLPQPLPQGKTVPQPLPQGKTVPPASSPQSPASSTGVRQSPCPSLFHRVRQSPCPSLFHRVRQSPSLFHRVRQSPCPSLFHRVRQSPSLFHRVRQSPCPSLFHRVRQSPSLFHRNCPPNDLECALSPYALEYKLLSLPFGIAANQDLIRLVAYTQDGVMHPRTTFLAVDEDTALPFALRDESMKGVLFTTRPLREPHTYRMKVRALSYSPDRAIEYQTTFIVYIAVSAYPY</sequence>
<dbReference type="InterPro" id="IPR001881">
    <property type="entry name" value="EGF-like_Ca-bd_dom"/>
</dbReference>
<dbReference type="FunFam" id="2.10.25.10:FF:000017">
    <property type="entry name" value="latent-transforming growth factor beta-binding protein 4 isoform X1"/>
    <property type="match status" value="1"/>
</dbReference>
<dbReference type="AlphaFoldDB" id="A0AAV2L0I0"/>
<evidence type="ECO:0000256" key="2">
    <source>
        <dbReference type="ARBA" id="ARBA00004496"/>
    </source>
</evidence>
<dbReference type="PROSITE" id="PS01186">
    <property type="entry name" value="EGF_2"/>
    <property type="match status" value="2"/>
</dbReference>
<evidence type="ECO:0000256" key="17">
    <source>
        <dbReference type="ARBA" id="ARBA00023306"/>
    </source>
</evidence>
<dbReference type="FunFam" id="2.10.25.10:FF:000383">
    <property type="entry name" value="Hemicentin 1"/>
    <property type="match status" value="1"/>
</dbReference>
<keyword evidence="13" id="KW-0106">Calcium</keyword>
<keyword evidence="10" id="KW-0132">Cell division</keyword>
<evidence type="ECO:0000256" key="5">
    <source>
        <dbReference type="ARBA" id="ARBA00022490"/>
    </source>
</evidence>
<feature type="disulfide bond" evidence="22">
    <location>
        <begin position="442"/>
        <end position="452"/>
    </location>
</feature>
<dbReference type="Proteomes" id="UP001497482">
    <property type="component" value="Chromosome 2"/>
</dbReference>
<keyword evidence="7" id="KW-0272">Extracellular matrix</keyword>
<feature type="domain" description="Nidogen G2 beta-barrel" evidence="25">
    <location>
        <begin position="118"/>
        <end position="339"/>
    </location>
</feature>
<dbReference type="FunFam" id="2.10.25.10:FF:000385">
    <property type="entry name" value="Hemicentin 1"/>
    <property type="match status" value="1"/>
</dbReference>